<dbReference type="CDD" id="cd00520">
    <property type="entry name" value="RRF"/>
    <property type="match status" value="1"/>
</dbReference>
<keyword evidence="3 5" id="KW-0963">Cytoplasm</keyword>
<protein>
    <recommendedName>
        <fullName evidence="5">Ribosome-recycling factor</fullName>
        <shortName evidence="5">RRF</shortName>
    </recommendedName>
    <alternativeName>
        <fullName evidence="5">Ribosome-releasing factor</fullName>
    </alternativeName>
</protein>
<reference evidence="8 9" key="1">
    <citation type="submission" date="2013-12" db="EMBL/GenBank/DDBJ databases">
        <title>Draft genome sequence of Caloranaerobacter sp. H53214.</title>
        <authorList>
            <person name="Jiang L.J."/>
            <person name="Shao Z.Z."/>
            <person name="Long M.N."/>
        </authorList>
    </citation>
    <scope>NUCLEOTIDE SEQUENCE [LARGE SCALE GENOMIC DNA]</scope>
    <source>
        <strain evidence="8 9">H53214</strain>
    </source>
</reference>
<dbReference type="InterPro" id="IPR002661">
    <property type="entry name" value="Ribosome_recyc_fac"/>
</dbReference>
<sequence length="185" mass="21370">MYLEIHKTAEEKMKKTLKVYKDEITGIKAGRANPALLDRIMVDYYGTPTPLKQIANISAPEPRLLVIQAWDANAVSAIEKAIIKSDLGLNPSVDNKVIRLNIPQLTEERRKELIKHLKKLTENAKVAIRNERRDANEHLKKMEKTGELTQDDLRKAEEEVQKLTDKYIEEINKLFEKKEKELLEV</sequence>
<dbReference type="AlphaFoldDB" id="A0A096CW77"/>
<dbReference type="FunFam" id="3.30.1360.40:FF:000001">
    <property type="entry name" value="Ribosome-recycling factor"/>
    <property type="match status" value="1"/>
</dbReference>
<dbReference type="GO" id="GO:0043023">
    <property type="term" value="F:ribosomal large subunit binding"/>
    <property type="evidence" value="ECO:0007669"/>
    <property type="project" value="TreeGrafter"/>
</dbReference>
<dbReference type="HAMAP" id="MF_00040">
    <property type="entry name" value="RRF"/>
    <property type="match status" value="1"/>
</dbReference>
<dbReference type="STRING" id="1156417.Y919_04000"/>
<feature type="domain" description="Ribosome recycling factor" evidence="7">
    <location>
        <begin position="21"/>
        <end position="183"/>
    </location>
</feature>
<dbReference type="Proteomes" id="UP000029622">
    <property type="component" value="Unassembled WGS sequence"/>
</dbReference>
<evidence type="ECO:0000256" key="3">
    <source>
        <dbReference type="ARBA" id="ARBA00022490"/>
    </source>
</evidence>
<dbReference type="NCBIfam" id="TIGR00496">
    <property type="entry name" value="frr"/>
    <property type="match status" value="1"/>
</dbReference>
<dbReference type="GO" id="GO:0006415">
    <property type="term" value="P:translational termination"/>
    <property type="evidence" value="ECO:0007669"/>
    <property type="project" value="UniProtKB-UniRule"/>
</dbReference>
<organism evidence="8 9">
    <name type="scientific">Caloranaerobacter azorensis H53214</name>
    <dbReference type="NCBI Taxonomy" id="1156417"/>
    <lineage>
        <taxon>Bacteria</taxon>
        <taxon>Bacillati</taxon>
        <taxon>Bacillota</taxon>
        <taxon>Tissierellia</taxon>
        <taxon>Tissierellales</taxon>
        <taxon>Thermohalobacteraceae</taxon>
        <taxon>Caloranaerobacter</taxon>
    </lineage>
</organism>
<keyword evidence="4 5" id="KW-0648">Protein biosynthesis</keyword>
<comment type="function">
    <text evidence="5">Responsible for the release of ribosomes from messenger RNA at the termination of protein biosynthesis. May increase the efficiency of translation by recycling ribosomes from one round of translation to another.</text>
</comment>
<comment type="caution">
    <text evidence="8">The sequence shown here is derived from an EMBL/GenBank/DDBJ whole genome shotgun (WGS) entry which is preliminary data.</text>
</comment>
<dbReference type="Gene3D" id="3.30.1360.40">
    <property type="match status" value="1"/>
</dbReference>
<dbReference type="PANTHER" id="PTHR20982:SF3">
    <property type="entry name" value="MITOCHONDRIAL RIBOSOME RECYCLING FACTOR PSEUDO 1"/>
    <property type="match status" value="1"/>
</dbReference>
<dbReference type="InterPro" id="IPR036191">
    <property type="entry name" value="RRF_sf"/>
</dbReference>
<comment type="similarity">
    <text evidence="2 5">Belongs to the RRF family.</text>
</comment>
<dbReference type="Pfam" id="PF01765">
    <property type="entry name" value="RRF"/>
    <property type="match status" value="1"/>
</dbReference>
<dbReference type="PANTHER" id="PTHR20982">
    <property type="entry name" value="RIBOSOME RECYCLING FACTOR"/>
    <property type="match status" value="1"/>
</dbReference>
<name>A0A096CW77_9FIRM</name>
<evidence type="ECO:0000259" key="7">
    <source>
        <dbReference type="Pfam" id="PF01765"/>
    </source>
</evidence>
<evidence type="ECO:0000256" key="5">
    <source>
        <dbReference type="HAMAP-Rule" id="MF_00040"/>
    </source>
</evidence>
<dbReference type="EMBL" id="AZTB01000013">
    <property type="protein sequence ID" value="KGG80834.1"/>
    <property type="molecule type" value="Genomic_DNA"/>
</dbReference>
<evidence type="ECO:0000256" key="1">
    <source>
        <dbReference type="ARBA" id="ARBA00004496"/>
    </source>
</evidence>
<dbReference type="Gene3D" id="1.10.132.20">
    <property type="entry name" value="Ribosome-recycling factor"/>
    <property type="match status" value="1"/>
</dbReference>
<accession>A0A096CW77</accession>
<dbReference type="FunFam" id="1.10.132.20:FF:000001">
    <property type="entry name" value="Ribosome-recycling factor"/>
    <property type="match status" value="1"/>
</dbReference>
<evidence type="ECO:0000256" key="4">
    <source>
        <dbReference type="ARBA" id="ARBA00022917"/>
    </source>
</evidence>
<dbReference type="GO" id="GO:0005737">
    <property type="term" value="C:cytoplasm"/>
    <property type="evidence" value="ECO:0007669"/>
    <property type="project" value="UniProtKB-SubCell"/>
</dbReference>
<dbReference type="SUPFAM" id="SSF55194">
    <property type="entry name" value="Ribosome recycling factor, RRF"/>
    <property type="match status" value="1"/>
</dbReference>
<dbReference type="RefSeq" id="WP_035162652.1">
    <property type="nucleotide sequence ID" value="NZ_AZTB01000013.1"/>
</dbReference>
<evidence type="ECO:0000256" key="2">
    <source>
        <dbReference type="ARBA" id="ARBA00005912"/>
    </source>
</evidence>
<dbReference type="InterPro" id="IPR023584">
    <property type="entry name" value="Ribosome_recyc_fac_dom"/>
</dbReference>
<gene>
    <name evidence="5" type="primary">frr</name>
    <name evidence="8" type="ORF">Y919_04000</name>
</gene>
<proteinExistence type="inferred from homology"/>
<keyword evidence="6" id="KW-0175">Coiled coil</keyword>
<evidence type="ECO:0000256" key="6">
    <source>
        <dbReference type="SAM" id="Coils"/>
    </source>
</evidence>
<evidence type="ECO:0000313" key="9">
    <source>
        <dbReference type="Proteomes" id="UP000029622"/>
    </source>
</evidence>
<evidence type="ECO:0000313" key="8">
    <source>
        <dbReference type="EMBL" id="KGG80834.1"/>
    </source>
</evidence>
<comment type="subcellular location">
    <subcellularLocation>
        <location evidence="1 5">Cytoplasm</location>
    </subcellularLocation>
</comment>
<feature type="coiled-coil region" evidence="6">
    <location>
        <begin position="110"/>
        <end position="173"/>
    </location>
</feature>